<accession>A0A9P0I4K9</accession>
<protein>
    <submittedName>
        <fullName evidence="2">Uncharacterized protein</fullName>
    </submittedName>
</protein>
<feature type="region of interest" description="Disordered" evidence="1">
    <location>
        <begin position="1"/>
        <end position="26"/>
    </location>
</feature>
<gene>
    <name evidence="2" type="ORF">SPLIT_LOCUS4686</name>
</gene>
<keyword evidence="3" id="KW-1185">Reference proteome</keyword>
<proteinExistence type="predicted"/>
<organism evidence="2 3">
    <name type="scientific">Spodoptera littoralis</name>
    <name type="common">Egyptian cotton leafworm</name>
    <dbReference type="NCBI Taxonomy" id="7109"/>
    <lineage>
        <taxon>Eukaryota</taxon>
        <taxon>Metazoa</taxon>
        <taxon>Ecdysozoa</taxon>
        <taxon>Arthropoda</taxon>
        <taxon>Hexapoda</taxon>
        <taxon>Insecta</taxon>
        <taxon>Pterygota</taxon>
        <taxon>Neoptera</taxon>
        <taxon>Endopterygota</taxon>
        <taxon>Lepidoptera</taxon>
        <taxon>Glossata</taxon>
        <taxon>Ditrysia</taxon>
        <taxon>Noctuoidea</taxon>
        <taxon>Noctuidae</taxon>
        <taxon>Amphipyrinae</taxon>
        <taxon>Spodoptera</taxon>
    </lineage>
</organism>
<dbReference type="AlphaFoldDB" id="A0A9P0I4K9"/>
<dbReference type="EMBL" id="LR824550">
    <property type="protein sequence ID" value="CAH1639329.1"/>
    <property type="molecule type" value="Genomic_DNA"/>
</dbReference>
<reference evidence="2" key="1">
    <citation type="submission" date="2022-02" db="EMBL/GenBank/DDBJ databases">
        <authorList>
            <person name="King R."/>
        </authorList>
    </citation>
    <scope>NUCLEOTIDE SEQUENCE</scope>
</reference>
<evidence type="ECO:0000313" key="3">
    <source>
        <dbReference type="Proteomes" id="UP001153321"/>
    </source>
</evidence>
<sequence>MRQGEVGVWGSSAAWPRPTSAPHPHGGVLRAVMTRAVCPLPSHLRYVVETVVCKPEPPESPPKKVRSEDYTTYALLLDPYALHYRALSAFRPWDKREPVLQHPERVVRVADCTSFERDYQPNVA</sequence>
<dbReference type="Proteomes" id="UP001153321">
    <property type="component" value="Chromosome 19"/>
</dbReference>
<evidence type="ECO:0000313" key="2">
    <source>
        <dbReference type="EMBL" id="CAH1639329.1"/>
    </source>
</evidence>
<evidence type="ECO:0000256" key="1">
    <source>
        <dbReference type="SAM" id="MobiDB-lite"/>
    </source>
</evidence>
<name>A0A9P0I4K9_SPOLI</name>